<dbReference type="OrthoDB" id="541403at2759"/>
<evidence type="ECO:0000313" key="3">
    <source>
        <dbReference type="Proteomes" id="UP000291116"/>
    </source>
</evidence>
<feature type="transmembrane region" description="Helical" evidence="1">
    <location>
        <begin position="519"/>
        <end position="540"/>
    </location>
</feature>
<dbReference type="InterPro" id="IPR036259">
    <property type="entry name" value="MFS_trans_sf"/>
</dbReference>
<feature type="transmembrane region" description="Helical" evidence="1">
    <location>
        <begin position="245"/>
        <end position="265"/>
    </location>
</feature>
<feature type="transmembrane region" description="Helical" evidence="1">
    <location>
        <begin position="426"/>
        <end position="443"/>
    </location>
</feature>
<feature type="transmembrane region" description="Helical" evidence="1">
    <location>
        <begin position="216"/>
        <end position="239"/>
    </location>
</feature>
<gene>
    <name evidence="2" type="ORF">PSNMU_V1.4_AUG-EV-PASAV3_0001370</name>
</gene>
<reference evidence="2 3" key="1">
    <citation type="submission" date="2019-01" db="EMBL/GenBank/DDBJ databases">
        <authorList>
            <person name="Ferrante I. M."/>
        </authorList>
    </citation>
    <scope>NUCLEOTIDE SEQUENCE [LARGE SCALE GENOMIC DNA]</scope>
    <source>
        <strain evidence="2 3">B856</strain>
    </source>
</reference>
<feature type="transmembrane region" description="Helical" evidence="1">
    <location>
        <begin position="145"/>
        <end position="164"/>
    </location>
</feature>
<keyword evidence="1" id="KW-0472">Membrane</keyword>
<feature type="transmembrane region" description="Helical" evidence="1">
    <location>
        <begin position="78"/>
        <end position="104"/>
    </location>
</feature>
<proteinExistence type="predicted"/>
<feature type="transmembrane region" description="Helical" evidence="1">
    <location>
        <begin position="496"/>
        <end position="513"/>
    </location>
</feature>
<dbReference type="AlphaFoldDB" id="A0A448YU77"/>
<evidence type="ECO:0008006" key="4">
    <source>
        <dbReference type="Google" id="ProtNLM"/>
    </source>
</evidence>
<keyword evidence="1" id="KW-0812">Transmembrane</keyword>
<evidence type="ECO:0000256" key="1">
    <source>
        <dbReference type="SAM" id="Phobius"/>
    </source>
</evidence>
<accession>A0A448YU77</accession>
<dbReference type="SUPFAM" id="SSF103473">
    <property type="entry name" value="MFS general substrate transporter"/>
    <property type="match status" value="1"/>
</dbReference>
<organism evidence="2 3">
    <name type="scientific">Pseudo-nitzschia multistriata</name>
    <dbReference type="NCBI Taxonomy" id="183589"/>
    <lineage>
        <taxon>Eukaryota</taxon>
        <taxon>Sar</taxon>
        <taxon>Stramenopiles</taxon>
        <taxon>Ochrophyta</taxon>
        <taxon>Bacillariophyta</taxon>
        <taxon>Bacillariophyceae</taxon>
        <taxon>Bacillariophycidae</taxon>
        <taxon>Bacillariales</taxon>
        <taxon>Bacillariaceae</taxon>
        <taxon>Pseudo-nitzschia</taxon>
    </lineage>
</organism>
<dbReference type="Gene3D" id="1.20.1250.20">
    <property type="entry name" value="MFS general substrate transporter like domains"/>
    <property type="match status" value="2"/>
</dbReference>
<dbReference type="PANTHER" id="PTHR23525:SF1">
    <property type="entry name" value="NODULIN-LIKE DOMAIN-CONTAINING PROTEIN"/>
    <property type="match status" value="1"/>
</dbReference>
<feature type="transmembrane region" description="Helical" evidence="1">
    <location>
        <begin position="110"/>
        <end position="133"/>
    </location>
</feature>
<dbReference type="Proteomes" id="UP000291116">
    <property type="component" value="Unassembled WGS sequence"/>
</dbReference>
<dbReference type="EMBL" id="CAACVS010000001">
    <property type="protein sequence ID" value="VEU33334.1"/>
    <property type="molecule type" value="Genomic_DNA"/>
</dbReference>
<evidence type="ECO:0000313" key="2">
    <source>
        <dbReference type="EMBL" id="VEU33334.1"/>
    </source>
</evidence>
<sequence>MAETQSTLREPFLSPIDTRDDEENQRYQHFFYLSNEEVEHESHSCTEDLDSHSSGSGSSIYFPPDILRLAKRNVRKTLSLTFFSFLSRSIWSQGVLSTFVVLVWKDSPAYVGYALATTGMFQIISSIATRYATRCSDYIANRIETLLQLASIIGFFIPAIFFFAVKAQGFPFFLLANALWGTLLGVMDSALPIVFSEWTGTDPKTTTLKYRMCHNLVRLGNIAGTLLTLALFAALGNTWTIENCYTVMMVGLGCNLPVLFLMVTLKSITFAWGEDLSSESLEPEDYNVLAQTDEEQYYNDITEHESQSPSWNEDETDDNFIVEGTSIENIFFGAEVGEATEDSSEKTWTAVWRTDKIRVPILIHISDMFSSIAGGMSIGYFPVYLMQRSKLEPVSIQFMYLIIPLGQWMTPLLAKALSKAIGPCRACVSLQWVYILSLLSMIACQWNGYPVWMVCTLYVFHGSLMNSTSSLSKAMVLQHVPAEDQHKWMVVENAQMLLWSCAGLLGGCIVDRYGLVVNFFVTAVLQFLASAPLAALNYLLEPPLDTVRTPTEAEMDESIDSSYDCDDEINTSLCCGSYLQSKASSNSVGGYRIEALSPSTQATEIDFDSPREITTISIHVV</sequence>
<keyword evidence="1" id="KW-1133">Transmembrane helix</keyword>
<dbReference type="PANTHER" id="PTHR23525">
    <property type="entry name" value="TRANSPORTER, PUTATIVE-RELATED"/>
    <property type="match status" value="1"/>
</dbReference>
<feature type="transmembrane region" description="Helical" evidence="1">
    <location>
        <begin position="170"/>
        <end position="195"/>
    </location>
</feature>
<keyword evidence="3" id="KW-1185">Reference proteome</keyword>
<feature type="transmembrane region" description="Helical" evidence="1">
    <location>
        <begin position="394"/>
        <end position="414"/>
    </location>
</feature>
<name>A0A448YU77_9STRA</name>
<protein>
    <recommendedName>
        <fullName evidence="4">Major facilitator superfamily (MFS) profile domain-containing protein</fullName>
    </recommendedName>
</protein>
<feature type="transmembrane region" description="Helical" evidence="1">
    <location>
        <begin position="361"/>
        <end position="382"/>
    </location>
</feature>